<evidence type="ECO:0000259" key="3">
    <source>
        <dbReference type="Pfam" id="PF22725"/>
    </source>
</evidence>
<dbReference type="Proteomes" id="UP001597097">
    <property type="component" value="Unassembled WGS sequence"/>
</dbReference>
<accession>A0ABW4GTA0</accession>
<reference evidence="5" key="1">
    <citation type="journal article" date="2019" name="Int. J. Syst. Evol. Microbiol.">
        <title>The Global Catalogue of Microorganisms (GCM) 10K type strain sequencing project: providing services to taxonomists for standard genome sequencing and annotation.</title>
        <authorList>
            <consortium name="The Broad Institute Genomics Platform"/>
            <consortium name="The Broad Institute Genome Sequencing Center for Infectious Disease"/>
            <person name="Wu L."/>
            <person name="Ma J."/>
        </authorList>
    </citation>
    <scope>NUCLEOTIDE SEQUENCE [LARGE SCALE GENOMIC DNA]</scope>
    <source>
        <strain evidence="5">CGMCC 1.15399</strain>
    </source>
</reference>
<proteinExistence type="predicted"/>
<evidence type="ECO:0000313" key="5">
    <source>
        <dbReference type="Proteomes" id="UP001597097"/>
    </source>
</evidence>
<feature type="domain" description="GFO/IDH/MocA-like oxidoreductase" evidence="3">
    <location>
        <begin position="135"/>
        <end position="248"/>
    </location>
</feature>
<dbReference type="PANTHER" id="PTHR43249">
    <property type="entry name" value="UDP-N-ACETYL-2-AMINO-2-DEOXY-D-GLUCURONATE OXIDASE"/>
    <property type="match status" value="1"/>
</dbReference>
<dbReference type="RefSeq" id="WP_219529620.1">
    <property type="nucleotide sequence ID" value="NZ_JAHKRM010000007.1"/>
</dbReference>
<dbReference type="Pfam" id="PF01408">
    <property type="entry name" value="GFO_IDH_MocA"/>
    <property type="match status" value="1"/>
</dbReference>
<dbReference type="EMBL" id="JBHUCM010000049">
    <property type="protein sequence ID" value="MFD1545755.1"/>
    <property type="molecule type" value="Genomic_DNA"/>
</dbReference>
<sequence>MPSPLRVAVVGGGAIASFAHMPAFQALPDEIEVVAVVDATAELAQAFADRFGLAYASDDLEGMLAEVRPDLVAVCSPPSLHAAQVAAALRAGAWVWCEKPPCLSLAEYDAMTAAEQEGGPYAAIVFQQRFGSGAQHLRQLIAKGALGAPYVAHCQTTWFRDDAYYAVPWRGRWETEGGGPAMGHGIHQIDLLLELLGEWSEVRAMAARLARDVETDDVTTALVRFESGALATVVNSVLSPRQVSHLRIDLADATLELTHLYGYANDDWTCTPAEHAGEIDWPPAEDVPTSHLKQLRDLVADRRAGRRPRASGRDGRRSLELITAMYKAALTGGTVRAGEVGPGDPFYRSLHGDTPGWSPS</sequence>
<evidence type="ECO:0000313" key="4">
    <source>
        <dbReference type="EMBL" id="MFD1545755.1"/>
    </source>
</evidence>
<dbReference type="InterPro" id="IPR052515">
    <property type="entry name" value="Gfo/Idh/MocA_Oxidoreductase"/>
</dbReference>
<comment type="caution">
    <text evidence="4">The sequence shown here is derived from an EMBL/GenBank/DDBJ whole genome shotgun (WGS) entry which is preliminary data.</text>
</comment>
<protein>
    <submittedName>
        <fullName evidence="4">Gfo/Idh/MocA family protein</fullName>
    </submittedName>
</protein>
<feature type="domain" description="Gfo/Idh/MocA-like oxidoreductase N-terminal" evidence="2">
    <location>
        <begin position="5"/>
        <end position="118"/>
    </location>
</feature>
<feature type="region of interest" description="Disordered" evidence="1">
    <location>
        <begin position="337"/>
        <end position="360"/>
    </location>
</feature>
<dbReference type="InterPro" id="IPR000683">
    <property type="entry name" value="Gfo/Idh/MocA-like_OxRdtase_N"/>
</dbReference>
<keyword evidence="5" id="KW-1185">Reference proteome</keyword>
<dbReference type="InterPro" id="IPR055170">
    <property type="entry name" value="GFO_IDH_MocA-like_dom"/>
</dbReference>
<name>A0ABW4GTA0_9ACTN</name>
<evidence type="ECO:0000256" key="1">
    <source>
        <dbReference type="SAM" id="MobiDB-lite"/>
    </source>
</evidence>
<evidence type="ECO:0000259" key="2">
    <source>
        <dbReference type="Pfam" id="PF01408"/>
    </source>
</evidence>
<dbReference type="Pfam" id="PF22725">
    <property type="entry name" value="GFO_IDH_MocA_C3"/>
    <property type="match status" value="1"/>
</dbReference>
<dbReference type="PANTHER" id="PTHR43249:SF1">
    <property type="entry name" value="D-GLUCOSIDE 3-DEHYDROGENASE"/>
    <property type="match status" value="1"/>
</dbReference>
<gene>
    <name evidence="4" type="ORF">ACFSJ0_52545</name>
</gene>
<organism evidence="4 5">
    <name type="scientific">Nonomuraea guangzhouensis</name>
    <dbReference type="NCBI Taxonomy" id="1291555"/>
    <lineage>
        <taxon>Bacteria</taxon>
        <taxon>Bacillati</taxon>
        <taxon>Actinomycetota</taxon>
        <taxon>Actinomycetes</taxon>
        <taxon>Streptosporangiales</taxon>
        <taxon>Streptosporangiaceae</taxon>
        <taxon>Nonomuraea</taxon>
    </lineage>
</organism>